<dbReference type="PANTHER" id="PTHR30024">
    <property type="entry name" value="ALIPHATIC SULFONATES-BINDING PROTEIN-RELATED"/>
    <property type="match status" value="1"/>
</dbReference>
<evidence type="ECO:0000256" key="2">
    <source>
        <dbReference type="ARBA" id="ARBA00010742"/>
    </source>
</evidence>
<dbReference type="PANTHER" id="PTHR30024:SF47">
    <property type="entry name" value="TAURINE-BINDING PERIPLASMIC PROTEIN"/>
    <property type="match status" value="1"/>
</dbReference>
<comment type="subcellular location">
    <subcellularLocation>
        <location evidence="1">Periplasm</location>
    </subcellularLocation>
</comment>
<reference evidence="5" key="1">
    <citation type="submission" date="2020-08" db="EMBL/GenBank/DDBJ databases">
        <title>Genome public.</title>
        <authorList>
            <person name="Liu C."/>
            <person name="Sun Q."/>
        </authorList>
    </citation>
    <scope>NUCLEOTIDE SEQUENCE</scope>
    <source>
        <strain evidence="5">NSJ-63</strain>
    </source>
</reference>
<evidence type="ECO:0000256" key="4">
    <source>
        <dbReference type="SAM" id="SignalP"/>
    </source>
</evidence>
<organism evidence="5 6">
    <name type="scientific">Guopingia tenuis</name>
    <dbReference type="NCBI Taxonomy" id="2763656"/>
    <lineage>
        <taxon>Bacteria</taxon>
        <taxon>Bacillati</taxon>
        <taxon>Bacillota</taxon>
        <taxon>Clostridia</taxon>
        <taxon>Christensenellales</taxon>
        <taxon>Christensenellaceae</taxon>
        <taxon>Guopingia</taxon>
    </lineage>
</organism>
<keyword evidence="3 4" id="KW-0732">Signal</keyword>
<sequence>MKKRLMGLLGTLMMVMVIFAGCTTPSMQSTNSTDEMAPTENTGNELTHLKVAVMPMQISAPVYYAKEMKLDKEYGLDIELVLFSSGATMNEALASNEYDVAPIGGAGIFGVANYDGIYIADYQYLTGGDAIFAQKGSEALNATGSNPTYPDIKGSAETVKGSTILYTPGTTSQMLVSKWLTALGIGSDEVNLLGMEYAQTLQAFEAGEADFACMCSPYIFSADDAGYERVADIETLDMINVHSIMATRSAYENKKEALADFVNMIYDANEQMMSDWDTYTEWVKKWYETNGAEITDEDVDRECEIKKYVGWDDIDEVEYGAYHKEYAEFFVSLEQLTADQVKTVEDNTVTDILELAKTRRK</sequence>
<evidence type="ECO:0000313" key="5">
    <source>
        <dbReference type="EMBL" id="MBC8539223.1"/>
    </source>
</evidence>
<comment type="similarity">
    <text evidence="2">Belongs to the bacterial solute-binding protein SsuA/TauA family.</text>
</comment>
<protein>
    <submittedName>
        <fullName evidence="5">ABC transporter substrate-binding protein</fullName>
    </submittedName>
</protein>
<dbReference type="PROSITE" id="PS51257">
    <property type="entry name" value="PROKAR_LIPOPROTEIN"/>
    <property type="match status" value="1"/>
</dbReference>
<dbReference type="RefSeq" id="WP_249280828.1">
    <property type="nucleotide sequence ID" value="NZ_JACRSS010000006.1"/>
</dbReference>
<gene>
    <name evidence="5" type="ORF">H8693_09830</name>
</gene>
<dbReference type="SUPFAM" id="SSF53850">
    <property type="entry name" value="Periplasmic binding protein-like II"/>
    <property type="match status" value="1"/>
</dbReference>
<dbReference type="GO" id="GO:0042597">
    <property type="term" value="C:periplasmic space"/>
    <property type="evidence" value="ECO:0007669"/>
    <property type="project" value="UniProtKB-SubCell"/>
</dbReference>
<evidence type="ECO:0000256" key="1">
    <source>
        <dbReference type="ARBA" id="ARBA00004418"/>
    </source>
</evidence>
<evidence type="ECO:0000313" key="6">
    <source>
        <dbReference type="Proteomes" id="UP000617951"/>
    </source>
</evidence>
<accession>A0A926HXC5</accession>
<dbReference type="AlphaFoldDB" id="A0A926HXC5"/>
<comment type="caution">
    <text evidence="5">The sequence shown here is derived from an EMBL/GenBank/DDBJ whole genome shotgun (WGS) entry which is preliminary data.</text>
</comment>
<name>A0A926HXC5_9FIRM</name>
<dbReference type="EMBL" id="JACRSS010000006">
    <property type="protein sequence ID" value="MBC8539223.1"/>
    <property type="molecule type" value="Genomic_DNA"/>
</dbReference>
<feature type="signal peptide" evidence="4">
    <location>
        <begin position="1"/>
        <end position="20"/>
    </location>
</feature>
<dbReference type="Gene3D" id="3.40.190.10">
    <property type="entry name" value="Periplasmic binding protein-like II"/>
    <property type="match status" value="2"/>
</dbReference>
<dbReference type="Proteomes" id="UP000617951">
    <property type="component" value="Unassembled WGS sequence"/>
</dbReference>
<proteinExistence type="inferred from homology"/>
<evidence type="ECO:0000256" key="3">
    <source>
        <dbReference type="ARBA" id="ARBA00022729"/>
    </source>
</evidence>
<feature type="chain" id="PRO_5038373004" evidence="4">
    <location>
        <begin position="21"/>
        <end position="361"/>
    </location>
</feature>
<dbReference type="Pfam" id="PF13379">
    <property type="entry name" value="NMT1_2"/>
    <property type="match status" value="1"/>
</dbReference>
<keyword evidence="6" id="KW-1185">Reference proteome</keyword>